<name>A0A6J5PHC4_9CAUD</name>
<sequence>MKITMKDLEIILDRINELVPGHQLDGAYGGWKLAFVGVPRKGYRDVLSTGFTTKKNLYTNMWSYLKGLEVSK</sequence>
<gene>
    <name evidence="2" type="ORF">UFOVP1516_44</name>
    <name evidence="1" type="ORF">UFOVP887_91</name>
</gene>
<reference evidence="1" key="1">
    <citation type="submission" date="2020-05" db="EMBL/GenBank/DDBJ databases">
        <authorList>
            <person name="Chiriac C."/>
            <person name="Salcher M."/>
            <person name="Ghai R."/>
            <person name="Kavagutti S V."/>
        </authorList>
    </citation>
    <scope>NUCLEOTIDE SEQUENCE</scope>
</reference>
<accession>A0A6J5PHC4</accession>
<evidence type="ECO:0000313" key="1">
    <source>
        <dbReference type="EMBL" id="CAB4169286.1"/>
    </source>
</evidence>
<dbReference type="EMBL" id="LR796837">
    <property type="protein sequence ID" value="CAB4169286.1"/>
    <property type="molecule type" value="Genomic_DNA"/>
</dbReference>
<organism evidence="1">
    <name type="scientific">uncultured Caudovirales phage</name>
    <dbReference type="NCBI Taxonomy" id="2100421"/>
    <lineage>
        <taxon>Viruses</taxon>
        <taxon>Duplodnaviria</taxon>
        <taxon>Heunggongvirae</taxon>
        <taxon>Uroviricota</taxon>
        <taxon>Caudoviricetes</taxon>
        <taxon>Peduoviridae</taxon>
        <taxon>Maltschvirus</taxon>
        <taxon>Maltschvirus maltsch</taxon>
    </lineage>
</organism>
<protein>
    <submittedName>
        <fullName evidence="1">Uncharacterized protein</fullName>
    </submittedName>
</protein>
<proteinExistence type="predicted"/>
<dbReference type="EMBL" id="LR798364">
    <property type="protein sequence ID" value="CAB5226860.1"/>
    <property type="molecule type" value="Genomic_DNA"/>
</dbReference>
<evidence type="ECO:0000313" key="2">
    <source>
        <dbReference type="EMBL" id="CAB5226860.1"/>
    </source>
</evidence>